<evidence type="ECO:0000313" key="8">
    <source>
        <dbReference type="Proteomes" id="UP000271937"/>
    </source>
</evidence>
<dbReference type="PANTHER" id="PTHR30250">
    <property type="entry name" value="PST FAMILY PREDICTED COLANIC ACID TRANSPORTER"/>
    <property type="match status" value="1"/>
</dbReference>
<evidence type="ECO:0000256" key="3">
    <source>
        <dbReference type="ARBA" id="ARBA00022692"/>
    </source>
</evidence>
<feature type="transmembrane region" description="Helical" evidence="6">
    <location>
        <begin position="372"/>
        <end position="391"/>
    </location>
</feature>
<gene>
    <name evidence="7" type="ORF">EG849_12565</name>
</gene>
<keyword evidence="5 6" id="KW-0472">Membrane</keyword>
<dbReference type="InterPro" id="IPR050833">
    <property type="entry name" value="Poly_Biosynth_Transport"/>
</dbReference>
<dbReference type="CDD" id="cd13125">
    <property type="entry name" value="MATE_like_10"/>
    <property type="match status" value="1"/>
</dbReference>
<dbReference type="InterPro" id="IPR044550">
    <property type="entry name" value="WzxE"/>
</dbReference>
<evidence type="ECO:0000256" key="1">
    <source>
        <dbReference type="ARBA" id="ARBA00004651"/>
    </source>
</evidence>
<reference evidence="7 8" key="1">
    <citation type="submission" date="2018-11" db="EMBL/GenBank/DDBJ databases">
        <title>Flavobacterium sp. nov., YIM 102600 draft genome.</title>
        <authorList>
            <person name="Li G."/>
            <person name="Jiang Y."/>
        </authorList>
    </citation>
    <scope>NUCLEOTIDE SEQUENCE [LARGE SCALE GENOMIC DNA]</scope>
    <source>
        <strain evidence="7 8">YIM 102600</strain>
    </source>
</reference>
<dbReference type="AlphaFoldDB" id="A0A3P3W3G1"/>
<evidence type="ECO:0000313" key="7">
    <source>
        <dbReference type="EMBL" id="RRJ89615.1"/>
    </source>
</evidence>
<feature type="transmembrane region" description="Helical" evidence="6">
    <location>
        <begin position="304"/>
        <end position="324"/>
    </location>
</feature>
<protein>
    <submittedName>
        <fullName evidence="7">O-antigen translocase</fullName>
    </submittedName>
</protein>
<dbReference type="RefSeq" id="WP_125013438.1">
    <property type="nucleotide sequence ID" value="NZ_RQVR01000015.1"/>
</dbReference>
<evidence type="ECO:0000256" key="4">
    <source>
        <dbReference type="ARBA" id="ARBA00022989"/>
    </source>
</evidence>
<feature type="transmembrane region" description="Helical" evidence="6">
    <location>
        <begin position="274"/>
        <end position="292"/>
    </location>
</feature>
<keyword evidence="2" id="KW-1003">Cell membrane</keyword>
<accession>A0A3P3W3G1</accession>
<feature type="transmembrane region" description="Helical" evidence="6">
    <location>
        <begin position="344"/>
        <end position="365"/>
    </location>
</feature>
<proteinExistence type="predicted"/>
<dbReference type="PANTHER" id="PTHR30250:SF30">
    <property type="entry name" value="LIPID III FLIPPASE"/>
    <property type="match status" value="1"/>
</dbReference>
<feature type="transmembrane region" description="Helical" evidence="6">
    <location>
        <begin position="159"/>
        <end position="178"/>
    </location>
</feature>
<evidence type="ECO:0000256" key="2">
    <source>
        <dbReference type="ARBA" id="ARBA00022475"/>
    </source>
</evidence>
<feature type="transmembrane region" description="Helical" evidence="6">
    <location>
        <begin position="184"/>
        <end position="205"/>
    </location>
</feature>
<keyword evidence="3 6" id="KW-0812">Transmembrane</keyword>
<evidence type="ECO:0000256" key="5">
    <source>
        <dbReference type="ARBA" id="ARBA00023136"/>
    </source>
</evidence>
<dbReference type="GO" id="GO:0009246">
    <property type="term" value="P:enterobacterial common antigen biosynthetic process"/>
    <property type="evidence" value="ECO:0007669"/>
    <property type="project" value="InterPro"/>
</dbReference>
<feature type="transmembrane region" description="Helical" evidence="6">
    <location>
        <begin position="88"/>
        <end position="111"/>
    </location>
</feature>
<feature type="transmembrane region" description="Helical" evidence="6">
    <location>
        <begin position="226"/>
        <end position="248"/>
    </location>
</feature>
<keyword evidence="8" id="KW-1185">Reference proteome</keyword>
<dbReference type="GO" id="GO:0005886">
    <property type="term" value="C:plasma membrane"/>
    <property type="evidence" value="ECO:0007669"/>
    <property type="project" value="UniProtKB-SubCell"/>
</dbReference>
<sequence>MNFNKQIFKTSLFKITSLNSVSVVLKIITGLISSKVIAVFLGAPGMALVGNMRNFFTSVETISTLGFQNGIVKYSAENQENKEGLKKVLSTVFFTLVFASILFGFVLFIFASHWNKEVFGQNSSYGFVFKILALVLPFYVLNLFLISIINGFGKFKPVIFINILGNILGLLVSIVLIYNYNVSGALVSIVVTPALLFFISLYYGSKEFSFKENISWTSFDFSIIKNLSSYSIMALVYGFIGPLVYLAIRNNVIDKLGLEQAGFWSAMERISSNYLLFITTLLSVYFLPKLVLAKDNQETKRVFWSYFKTIIPIFVFGLILIYFLRFLIVKILFTQEMMPVSNLFFWQLVGDVFKAISLILGYQFFAKKMTKAFVITEICSLAILYFSSIYFVEVFQIEGIVMSHALTYGIYLIVLSIYFRKSLF</sequence>
<feature type="transmembrane region" description="Helical" evidence="6">
    <location>
        <begin position="131"/>
        <end position="152"/>
    </location>
</feature>
<comment type="subcellular location">
    <subcellularLocation>
        <location evidence="1">Cell membrane</location>
        <topology evidence="1">Multi-pass membrane protein</topology>
    </subcellularLocation>
</comment>
<dbReference type="EMBL" id="RQVR01000015">
    <property type="protein sequence ID" value="RRJ89615.1"/>
    <property type="molecule type" value="Genomic_DNA"/>
</dbReference>
<dbReference type="Proteomes" id="UP000271937">
    <property type="component" value="Unassembled WGS sequence"/>
</dbReference>
<dbReference type="Pfam" id="PF13440">
    <property type="entry name" value="Polysacc_synt_3"/>
    <property type="match status" value="1"/>
</dbReference>
<feature type="transmembrane region" description="Helical" evidence="6">
    <location>
        <begin position="397"/>
        <end position="419"/>
    </location>
</feature>
<name>A0A3P3W3G1_9FLAO</name>
<evidence type="ECO:0000256" key="6">
    <source>
        <dbReference type="SAM" id="Phobius"/>
    </source>
</evidence>
<keyword evidence="4 6" id="KW-1133">Transmembrane helix</keyword>
<feature type="transmembrane region" description="Helical" evidence="6">
    <location>
        <begin position="21"/>
        <end position="43"/>
    </location>
</feature>
<dbReference type="OrthoDB" id="9769862at2"/>
<organism evidence="7 8">
    <name type="scientific">Flavobacterium macacae</name>
    <dbReference type="NCBI Taxonomy" id="2488993"/>
    <lineage>
        <taxon>Bacteria</taxon>
        <taxon>Pseudomonadati</taxon>
        <taxon>Bacteroidota</taxon>
        <taxon>Flavobacteriia</taxon>
        <taxon>Flavobacteriales</taxon>
        <taxon>Flavobacteriaceae</taxon>
        <taxon>Flavobacterium</taxon>
    </lineage>
</organism>
<comment type="caution">
    <text evidence="7">The sequence shown here is derived from an EMBL/GenBank/DDBJ whole genome shotgun (WGS) entry which is preliminary data.</text>
</comment>